<evidence type="ECO:0000256" key="2">
    <source>
        <dbReference type="ARBA" id="ARBA00010876"/>
    </source>
</evidence>
<comment type="similarity">
    <text evidence="2">Belongs to the pseudouridine synthase RluA family.</text>
</comment>
<reference evidence="9 10" key="1">
    <citation type="submission" date="2020-05" db="EMBL/GenBank/DDBJ databases">
        <title>Sulfurimonas marisnigri, sp. nov., and Sulfurimonas baltica, sp. nov., manganese oxide reducing chemolithoautotrophs of the class Epsilonproteobacteria isolated from the pelagic redoxclines of the Black and Baltic Seas and emended description of the genus Sulfurimonas.</title>
        <authorList>
            <person name="Henkel J.V."/>
            <person name="Laudan C."/>
            <person name="Werner J."/>
            <person name="Neu T."/>
            <person name="Plewe S."/>
            <person name="Sproer C."/>
            <person name="Bunk B."/>
            <person name="Schulz-Vogt H.N."/>
        </authorList>
    </citation>
    <scope>NUCLEOTIDE SEQUENCE [LARGE SCALE GENOMIC DNA]</scope>
    <source>
        <strain evidence="9 10">SoZ1</strain>
    </source>
</reference>
<dbReference type="PANTHER" id="PTHR21600:SF44">
    <property type="entry name" value="RIBOSOMAL LARGE SUBUNIT PSEUDOURIDINE SYNTHASE D"/>
    <property type="match status" value="1"/>
</dbReference>
<dbReference type="InterPro" id="IPR002942">
    <property type="entry name" value="S4_RNA-bd"/>
</dbReference>
<dbReference type="Pfam" id="PF01479">
    <property type="entry name" value="S4"/>
    <property type="match status" value="1"/>
</dbReference>
<name>A0A7S7RQI8_9BACT</name>
<accession>A0A7S7RQI8</accession>
<dbReference type="Pfam" id="PF00849">
    <property type="entry name" value="PseudoU_synth_2"/>
    <property type="match status" value="1"/>
</dbReference>
<dbReference type="EMBL" id="CP054493">
    <property type="protein sequence ID" value="QOY54659.1"/>
    <property type="molecule type" value="Genomic_DNA"/>
</dbReference>
<dbReference type="PROSITE" id="PS50889">
    <property type="entry name" value="S4"/>
    <property type="match status" value="1"/>
</dbReference>
<evidence type="ECO:0000256" key="5">
    <source>
        <dbReference type="ARBA" id="ARBA00033164"/>
    </source>
</evidence>
<dbReference type="PROSITE" id="PS01129">
    <property type="entry name" value="PSI_RLU"/>
    <property type="match status" value="1"/>
</dbReference>
<dbReference type="RefSeq" id="WP_194366704.1">
    <property type="nucleotide sequence ID" value="NZ_CP054493.1"/>
</dbReference>
<dbReference type="Gene3D" id="3.30.2350.10">
    <property type="entry name" value="Pseudouridine synthase"/>
    <property type="match status" value="1"/>
</dbReference>
<protein>
    <recommendedName>
        <fullName evidence="4">RNA pseudouridylate synthase</fullName>
    </recommendedName>
    <alternativeName>
        <fullName evidence="5">RNA-uridine isomerase</fullName>
    </alternativeName>
</protein>
<dbReference type="InterPro" id="IPR020103">
    <property type="entry name" value="PsdUridine_synth_cat_dom_sf"/>
</dbReference>
<dbReference type="KEGG" id="smas:HUE87_12510"/>
<dbReference type="SUPFAM" id="SSF55174">
    <property type="entry name" value="Alpha-L RNA-binding motif"/>
    <property type="match status" value="1"/>
</dbReference>
<dbReference type="Proteomes" id="UP000593836">
    <property type="component" value="Chromosome"/>
</dbReference>
<keyword evidence="10" id="KW-1185">Reference proteome</keyword>
<sequence length="303" mass="35267">MPFILKKMFIKEKQRAFLFIVKELGYTQKEAQRFISKGRVLVNGEIMDKSSTEIEGEIEFICFEPISKGLQVHVEYDEFVVFDKPSGLLIHPQNRNTPYSLIDELKYQFGRDANIAHRIDQETSGLVLCSKNKNSERDIKMMFQERDMKKKYLAMVHGEVKNDICIEAPLLRKQDESAIVRMVVKVHEDGKKSKTDVKPLKYFPDKDMTLVECSPFTGRQHQIRVHLFHVKHSIVGDPIYGQSEENIVKFLDKELTPLQRISNSGASRLLLHANELEFDLYNKKFHINSEVDFFKICFDSMSI</sequence>
<dbReference type="PANTHER" id="PTHR21600">
    <property type="entry name" value="MITOCHONDRIAL RNA PSEUDOURIDINE SYNTHASE"/>
    <property type="match status" value="1"/>
</dbReference>
<evidence type="ECO:0000256" key="1">
    <source>
        <dbReference type="ARBA" id="ARBA00000073"/>
    </source>
</evidence>
<dbReference type="CDD" id="cd00165">
    <property type="entry name" value="S4"/>
    <property type="match status" value="1"/>
</dbReference>
<feature type="domain" description="Pseudouridine synthase RsuA/RluA-like" evidence="7">
    <location>
        <begin position="79"/>
        <end position="227"/>
    </location>
</feature>
<dbReference type="GO" id="GO:0003723">
    <property type="term" value="F:RNA binding"/>
    <property type="evidence" value="ECO:0007669"/>
    <property type="project" value="UniProtKB-KW"/>
</dbReference>
<evidence type="ECO:0000313" key="9">
    <source>
        <dbReference type="EMBL" id="QOY54659.1"/>
    </source>
</evidence>
<dbReference type="GO" id="GO:0000455">
    <property type="term" value="P:enzyme-directed rRNA pseudouridine synthesis"/>
    <property type="evidence" value="ECO:0007669"/>
    <property type="project" value="TreeGrafter"/>
</dbReference>
<dbReference type="InterPro" id="IPR006145">
    <property type="entry name" value="PsdUridine_synth_RsuA/RluA"/>
</dbReference>
<organism evidence="9 10">
    <name type="scientific">Candidatus Sulfurimonas marisnigri</name>
    <dbReference type="NCBI Taxonomy" id="2740405"/>
    <lineage>
        <taxon>Bacteria</taxon>
        <taxon>Pseudomonadati</taxon>
        <taxon>Campylobacterota</taxon>
        <taxon>Epsilonproteobacteria</taxon>
        <taxon>Campylobacterales</taxon>
        <taxon>Sulfurimonadaceae</taxon>
        <taxon>Sulfurimonas</taxon>
    </lineage>
</organism>
<dbReference type="AlphaFoldDB" id="A0A7S7RQI8"/>
<comment type="catalytic activity">
    <reaction evidence="1">
        <text>a uridine in RNA = a pseudouridine in RNA</text>
        <dbReference type="Rhea" id="RHEA:48348"/>
        <dbReference type="Rhea" id="RHEA-COMP:12068"/>
        <dbReference type="Rhea" id="RHEA-COMP:12069"/>
        <dbReference type="ChEBI" id="CHEBI:65314"/>
        <dbReference type="ChEBI" id="CHEBI:65315"/>
    </reaction>
</comment>
<keyword evidence="6" id="KW-0694">RNA-binding</keyword>
<proteinExistence type="inferred from homology"/>
<keyword evidence="3" id="KW-0413">Isomerase</keyword>
<dbReference type="Gene3D" id="3.10.290.10">
    <property type="entry name" value="RNA-binding S4 domain"/>
    <property type="match status" value="1"/>
</dbReference>
<dbReference type="GO" id="GO:0120159">
    <property type="term" value="F:rRNA pseudouridine synthase activity"/>
    <property type="evidence" value="ECO:0007669"/>
    <property type="project" value="UniProtKB-ARBA"/>
</dbReference>
<dbReference type="InterPro" id="IPR036986">
    <property type="entry name" value="S4_RNA-bd_sf"/>
</dbReference>
<dbReference type="InterPro" id="IPR050188">
    <property type="entry name" value="RluA_PseudoU_synthase"/>
</dbReference>
<evidence type="ECO:0000259" key="8">
    <source>
        <dbReference type="Pfam" id="PF01479"/>
    </source>
</evidence>
<dbReference type="SUPFAM" id="SSF55120">
    <property type="entry name" value="Pseudouridine synthase"/>
    <property type="match status" value="1"/>
</dbReference>
<dbReference type="CDD" id="cd02869">
    <property type="entry name" value="PseudoU_synth_RluA_like"/>
    <property type="match status" value="1"/>
</dbReference>
<feature type="domain" description="RNA-binding S4" evidence="8">
    <location>
        <begin position="22"/>
        <end position="55"/>
    </location>
</feature>
<evidence type="ECO:0000256" key="6">
    <source>
        <dbReference type="PROSITE-ProRule" id="PRU00182"/>
    </source>
</evidence>
<evidence type="ECO:0000256" key="4">
    <source>
        <dbReference type="ARBA" id="ARBA00031870"/>
    </source>
</evidence>
<evidence type="ECO:0000259" key="7">
    <source>
        <dbReference type="Pfam" id="PF00849"/>
    </source>
</evidence>
<evidence type="ECO:0000313" key="10">
    <source>
        <dbReference type="Proteomes" id="UP000593836"/>
    </source>
</evidence>
<dbReference type="InterPro" id="IPR006224">
    <property type="entry name" value="PsdUridine_synth_RluA-like_CS"/>
</dbReference>
<gene>
    <name evidence="9" type="ORF">HUE87_12510</name>
</gene>
<evidence type="ECO:0000256" key="3">
    <source>
        <dbReference type="ARBA" id="ARBA00023235"/>
    </source>
</evidence>